<sequence>MISFAGSTPRAVPIWHCSRWGLPCRSGCPSRGGLLPHRFTFSPLYEVVCSLWRFPWGYPRRALPGTVLCGVRTFLEPMTGPQPSSHPRSAS</sequence>
<proteinExistence type="predicted"/>
<dbReference type="EMBL" id="AAMS01000003">
    <property type="protein sequence ID" value="EAQ07032.1"/>
    <property type="molecule type" value="Genomic_DNA"/>
</dbReference>
<dbReference type="AntiFam" id="ANF00045">
    <property type="entry name" value="Antisense to RNaseP"/>
</dbReference>
<reference evidence="1 2" key="1">
    <citation type="submission" date="2006-01" db="EMBL/GenBank/DDBJ databases">
        <authorList>
            <person name="Hagstrom A."/>
            <person name="Ferriera S."/>
            <person name="Johnson J."/>
            <person name="Kravitz S."/>
            <person name="Halpern A."/>
            <person name="Remington K."/>
            <person name="Beeson K."/>
            <person name="Tran B."/>
            <person name="Rogers Y.-H."/>
            <person name="Friedman R."/>
            <person name="Venter J.C."/>
        </authorList>
    </citation>
    <scope>NUCLEOTIDE SEQUENCE [LARGE SCALE GENOMIC DNA]</scope>
    <source>
        <strain evidence="1 2">SKA53</strain>
    </source>
</reference>
<protein>
    <submittedName>
        <fullName evidence="1">Uncharacterized protein</fullName>
    </submittedName>
</protein>
<evidence type="ECO:0000313" key="2">
    <source>
        <dbReference type="Proteomes" id="UP000004507"/>
    </source>
</evidence>
<dbReference type="HOGENOM" id="CLU_183796_0_0_5"/>
<organism evidence="1 2">
    <name type="scientific">Yoonia vestfoldensis SKA53</name>
    <dbReference type="NCBI Taxonomy" id="314232"/>
    <lineage>
        <taxon>Bacteria</taxon>
        <taxon>Pseudomonadati</taxon>
        <taxon>Pseudomonadota</taxon>
        <taxon>Alphaproteobacteria</taxon>
        <taxon>Rhodobacterales</taxon>
        <taxon>Paracoccaceae</taxon>
        <taxon>Yoonia</taxon>
    </lineage>
</organism>
<dbReference type="Proteomes" id="UP000004507">
    <property type="component" value="Unassembled WGS sequence"/>
</dbReference>
<keyword evidence="2" id="KW-1185">Reference proteome</keyword>
<gene>
    <name evidence="1" type="ORF">SKA53_01511</name>
</gene>
<accession>A3V3H5</accession>
<comment type="caution">
    <text evidence="1">The sequence shown here is derived from an EMBL/GenBank/DDBJ whole genome shotgun (WGS) entry which is preliminary data.</text>
</comment>
<name>A3V3H5_9RHOB</name>
<evidence type="ECO:0000313" key="1">
    <source>
        <dbReference type="EMBL" id="EAQ07032.1"/>
    </source>
</evidence>
<dbReference type="AlphaFoldDB" id="A3V3H5"/>